<dbReference type="SUPFAM" id="SSF51905">
    <property type="entry name" value="FAD/NAD(P)-binding domain"/>
    <property type="match status" value="1"/>
</dbReference>
<proteinExistence type="predicted"/>
<keyword evidence="2" id="KW-0413">Isomerase</keyword>
<feature type="chain" id="PRO_5039342646" evidence="1">
    <location>
        <begin position="20"/>
        <end position="371"/>
    </location>
</feature>
<dbReference type="Gene3D" id="3.50.50.60">
    <property type="entry name" value="FAD/NAD(P)-binding domain"/>
    <property type="match status" value="1"/>
</dbReference>
<dbReference type="GO" id="GO:0016853">
    <property type="term" value="F:isomerase activity"/>
    <property type="evidence" value="ECO:0007669"/>
    <property type="project" value="UniProtKB-KW"/>
</dbReference>
<feature type="signal peptide" evidence="1">
    <location>
        <begin position="1"/>
        <end position="19"/>
    </location>
</feature>
<dbReference type="AlphaFoldDB" id="A0A6J4M4H4"/>
<name>A0A6J4M4H4_9ACTN</name>
<organism evidence="2">
    <name type="scientific">uncultured Frankineae bacterium</name>
    <dbReference type="NCBI Taxonomy" id="437475"/>
    <lineage>
        <taxon>Bacteria</taxon>
        <taxon>Bacillati</taxon>
        <taxon>Actinomycetota</taxon>
        <taxon>Actinomycetes</taxon>
        <taxon>Frankiales</taxon>
        <taxon>environmental samples</taxon>
    </lineage>
</organism>
<evidence type="ECO:0000256" key="1">
    <source>
        <dbReference type="SAM" id="SignalP"/>
    </source>
</evidence>
<sequence length="371" mass="40205">MRRAEVVVVGAGAAGLALACLLGEQGTADVVLVDAPPGPARAPERTWCSWQTGPTGWEDAVTARWDRVQVHDHRGTARTYALAPFDYTMIRSRDYERVAAERLARTGVQRVEATVGTVHPDGVVAGADVAGRWVFDTRPVPPARPGRVALLQHFRGWFVRTPQDRFDPQVAGLMDFRPPQPPGGVAFGYVLPTSRREALVEYTEFSRSVLTAGQYESALHEWTGAHLELGPFEVLDVEQGAIPMTDAPFPRRVGERVFRLGAAGGATRPSTGYTFSAAQRQARAVAAALGDGRDPCPPPAYSARHLRMDALLLRALDGGFLRGADFLSELFANQPTERVLRFLDGSTSLREDLAVMASAPKAAMLRAALAR</sequence>
<dbReference type="Pfam" id="PF05834">
    <property type="entry name" value="Lycopene_cycl"/>
    <property type="match status" value="1"/>
</dbReference>
<dbReference type="InterPro" id="IPR036188">
    <property type="entry name" value="FAD/NAD-bd_sf"/>
</dbReference>
<accession>A0A6J4M4H4</accession>
<gene>
    <name evidence="2" type="ORF">AVDCRST_MAG16-2312</name>
</gene>
<keyword evidence="1" id="KW-0732">Signal</keyword>
<reference evidence="2" key="1">
    <citation type="submission" date="2020-02" db="EMBL/GenBank/DDBJ databases">
        <authorList>
            <person name="Meier V. D."/>
        </authorList>
    </citation>
    <scope>NUCLEOTIDE SEQUENCE</scope>
    <source>
        <strain evidence="2">AVDCRST_MAG16</strain>
    </source>
</reference>
<protein>
    <submittedName>
        <fullName evidence="2">Lycopene beta-cyclase</fullName>
        <ecNumber evidence="2">5.5.1.19</ecNumber>
    </submittedName>
</protein>
<evidence type="ECO:0000313" key="2">
    <source>
        <dbReference type="EMBL" id="CAA9349704.1"/>
    </source>
</evidence>
<dbReference type="PRINTS" id="PR00420">
    <property type="entry name" value="RNGMNOXGNASE"/>
</dbReference>
<dbReference type="EMBL" id="CADCUE010000211">
    <property type="protein sequence ID" value="CAA9349704.1"/>
    <property type="molecule type" value="Genomic_DNA"/>
</dbReference>
<dbReference type="PROSITE" id="PS51257">
    <property type="entry name" value="PROKAR_LIPOPROTEIN"/>
    <property type="match status" value="1"/>
</dbReference>
<dbReference type="EC" id="5.5.1.19" evidence="2"/>